<evidence type="ECO:0000256" key="10">
    <source>
        <dbReference type="RuleBase" id="RU003313"/>
    </source>
</evidence>
<dbReference type="EMBL" id="CP098400">
    <property type="protein sequence ID" value="URW80680.1"/>
    <property type="molecule type" value="Genomic_DNA"/>
</dbReference>
<proteinExistence type="inferred from homology"/>
<keyword evidence="3 9" id="KW-0479">Metal-binding</keyword>
<evidence type="ECO:0000259" key="11">
    <source>
        <dbReference type="PROSITE" id="PS51709"/>
    </source>
</evidence>
<dbReference type="EC" id="3.6.-.-" evidence="9"/>
<keyword evidence="4 9" id="KW-0547">Nucleotide-binding</keyword>
<dbReference type="SUPFAM" id="SSF52540">
    <property type="entry name" value="P-loop containing nucleoside triphosphate hydrolases"/>
    <property type="match status" value="1"/>
</dbReference>
<comment type="cofactor">
    <cofactor evidence="9">
        <name>K(+)</name>
        <dbReference type="ChEBI" id="CHEBI:29103"/>
    </cofactor>
    <text evidence="9">Binds 1 potassium ion per subunit.</text>
</comment>
<reference evidence="12" key="2">
    <citation type="submission" date="2022-06" db="EMBL/GenBank/DDBJ databases">
        <title>Xiashengella guii gen. nov. sp. nov., a bacterium isolated form anaerobic digestion tank.</title>
        <authorList>
            <person name="Huang H."/>
        </authorList>
    </citation>
    <scope>NUCLEOTIDE SEQUENCE</scope>
    <source>
        <strain evidence="12">Ai-910</strain>
    </source>
</reference>
<dbReference type="GO" id="GO:0046872">
    <property type="term" value="F:metal ion binding"/>
    <property type="evidence" value="ECO:0007669"/>
    <property type="project" value="UniProtKB-KW"/>
</dbReference>
<dbReference type="KEGG" id="alkq:M9189_04860"/>
<feature type="binding site" evidence="9">
    <location>
        <position position="251"/>
    </location>
    <ligand>
        <name>K(+)</name>
        <dbReference type="ChEBI" id="CHEBI:29103"/>
    </ligand>
</feature>
<dbReference type="Gene3D" id="3.40.50.300">
    <property type="entry name" value="P-loop containing nucleotide triphosphate hydrolases"/>
    <property type="match status" value="1"/>
</dbReference>
<evidence type="ECO:0000313" key="12">
    <source>
        <dbReference type="EMBL" id="URW80680.1"/>
    </source>
</evidence>
<accession>A0A9J6ZTP0</accession>
<feature type="binding site" evidence="9">
    <location>
        <position position="87"/>
    </location>
    <ligand>
        <name>(6S)-5-formyl-5,6,7,8-tetrahydrofolate</name>
        <dbReference type="ChEBI" id="CHEBI:57457"/>
    </ligand>
</feature>
<dbReference type="HAMAP" id="MF_00379">
    <property type="entry name" value="GTPase_MnmE"/>
    <property type="match status" value="1"/>
</dbReference>
<keyword evidence="13" id="KW-1185">Reference proteome</keyword>
<evidence type="ECO:0000256" key="8">
    <source>
        <dbReference type="ARBA" id="ARBA00023134"/>
    </source>
</evidence>
<dbReference type="Pfam" id="PF01926">
    <property type="entry name" value="MMR_HSR1"/>
    <property type="match status" value="1"/>
</dbReference>
<feature type="binding site" evidence="9">
    <location>
        <begin position="276"/>
        <end position="279"/>
    </location>
    <ligand>
        <name>GTP</name>
        <dbReference type="ChEBI" id="CHEBI:37565"/>
    </ligand>
</feature>
<feature type="binding site" evidence="9">
    <location>
        <position position="23"/>
    </location>
    <ligand>
        <name>(6S)-5-formyl-5,6,7,8-tetrahydrofolate</name>
        <dbReference type="ChEBI" id="CHEBI:57457"/>
    </ligand>
</feature>
<evidence type="ECO:0000256" key="5">
    <source>
        <dbReference type="ARBA" id="ARBA00022801"/>
    </source>
</evidence>
<evidence type="ECO:0000256" key="3">
    <source>
        <dbReference type="ARBA" id="ARBA00022723"/>
    </source>
</evidence>
<dbReference type="InterPro" id="IPR006073">
    <property type="entry name" value="GTP-bd"/>
</dbReference>
<dbReference type="CDD" id="cd04164">
    <property type="entry name" value="trmE"/>
    <property type="match status" value="1"/>
</dbReference>
<dbReference type="NCBIfam" id="TIGR00231">
    <property type="entry name" value="small_GTP"/>
    <property type="match status" value="1"/>
</dbReference>
<dbReference type="NCBIfam" id="NF003661">
    <property type="entry name" value="PRK05291.1-3"/>
    <property type="match status" value="1"/>
</dbReference>
<dbReference type="PANTHER" id="PTHR42714">
    <property type="entry name" value="TRNA MODIFICATION GTPASE GTPBP3"/>
    <property type="match status" value="1"/>
</dbReference>
<dbReference type="Pfam" id="PF12631">
    <property type="entry name" value="MnmE_helical"/>
    <property type="match status" value="1"/>
</dbReference>
<dbReference type="AlphaFoldDB" id="A0A9J6ZTP0"/>
<keyword evidence="6 9" id="KW-0460">Magnesium</keyword>
<protein>
    <recommendedName>
        <fullName evidence="9">tRNA modification GTPase MnmE</fullName>
        <ecNumber evidence="9">3.6.-.-</ecNumber>
    </recommendedName>
</protein>
<evidence type="ECO:0000256" key="6">
    <source>
        <dbReference type="ARBA" id="ARBA00022842"/>
    </source>
</evidence>
<dbReference type="InterPro" id="IPR004520">
    <property type="entry name" value="GTPase_MnmE"/>
</dbReference>
<dbReference type="GO" id="GO:0002098">
    <property type="term" value="P:tRNA wobble uridine modification"/>
    <property type="evidence" value="ECO:0007669"/>
    <property type="project" value="TreeGrafter"/>
</dbReference>
<dbReference type="GO" id="GO:0003924">
    <property type="term" value="F:GTPase activity"/>
    <property type="evidence" value="ECO:0007669"/>
    <property type="project" value="UniProtKB-UniRule"/>
</dbReference>
<gene>
    <name evidence="9 12" type="primary">mnmE</name>
    <name evidence="9" type="synonym">trmE</name>
    <name evidence="12" type="ORF">M9189_04860</name>
</gene>
<feature type="binding site" evidence="9">
    <location>
        <position position="236"/>
    </location>
    <ligand>
        <name>Mg(2+)</name>
        <dbReference type="ChEBI" id="CHEBI:18420"/>
    </ligand>
</feature>
<dbReference type="PRINTS" id="PR00449">
    <property type="entry name" value="RASTRNSFRMNG"/>
</dbReference>
<evidence type="ECO:0000256" key="7">
    <source>
        <dbReference type="ARBA" id="ARBA00022958"/>
    </source>
</evidence>
<feature type="domain" description="TrmE-type G" evidence="11">
    <location>
        <begin position="222"/>
        <end position="392"/>
    </location>
</feature>
<dbReference type="GO" id="GO:0005525">
    <property type="term" value="F:GTP binding"/>
    <property type="evidence" value="ECO:0007669"/>
    <property type="project" value="UniProtKB-UniRule"/>
</dbReference>
<comment type="caution">
    <text evidence="9">Lacks conserved residue(s) required for the propagation of feature annotation.</text>
</comment>
<evidence type="ECO:0000256" key="4">
    <source>
        <dbReference type="ARBA" id="ARBA00022741"/>
    </source>
</evidence>
<dbReference type="InterPro" id="IPR025867">
    <property type="entry name" value="MnmE_helical"/>
</dbReference>
<sequence>MNHNDTICAISTAPGMGAIAVLRLSGPKAFEICDKIFKAAAKGKKIVDQPGNSIHFGRINDGEKDIDEVLVSVFRGPHSFTGENVVEIACHGAPYIQQQILKLLTGSGARLAEPGEFTQRAFLNGKMDLSQAEAVADLIAARSEAARRVALQQMRGGFSDELMNLRDRLLWFISLIELELDFSEEDVEFADRSQLRALVDEIEAHIRKLVNSFSLGNAIKNGIPVAIVGHTNVGKSTLLNALLNEERAIVSDIHGTTRDAIEDVVNLGGFSFRFIDTAGIRETADKIESIGINITYNKIKQASIVLLLLDAGDSDEKLHKAVEHIKSLIDSNSQQLLVVINKCDLSDTDTIVRRFALSEFSELSGSDGLVAISAKYRQNLDKLIAELLKTVDTRAIDSDEVIVTNVRHHEALSLALNSLLRVKGGLEQGISGDFLAQDIREVLHHIGSITGQISTDEILGNIFRNFCIGK</sequence>
<dbReference type="FunFam" id="3.30.1360.120:FF:000003">
    <property type="entry name" value="tRNA modification GTPase MnmE"/>
    <property type="match status" value="1"/>
</dbReference>
<comment type="subcellular location">
    <subcellularLocation>
        <location evidence="9">Cytoplasm</location>
    </subcellularLocation>
</comment>
<dbReference type="InterPro" id="IPR031168">
    <property type="entry name" value="G_TrmE"/>
</dbReference>
<dbReference type="GO" id="GO:0042802">
    <property type="term" value="F:identical protein binding"/>
    <property type="evidence" value="ECO:0007669"/>
    <property type="project" value="UniProtKB-ARBA"/>
</dbReference>
<dbReference type="PROSITE" id="PS51709">
    <property type="entry name" value="G_TRME"/>
    <property type="match status" value="1"/>
</dbReference>
<dbReference type="RefSeq" id="WP_250725051.1">
    <property type="nucleotide sequence ID" value="NZ_CP098400.1"/>
</dbReference>
<evidence type="ECO:0000256" key="2">
    <source>
        <dbReference type="ARBA" id="ARBA00022694"/>
    </source>
</evidence>
<feature type="binding site" evidence="9">
    <location>
        <position position="257"/>
    </location>
    <ligand>
        <name>Mg(2+)</name>
        <dbReference type="ChEBI" id="CHEBI:18420"/>
    </ligand>
</feature>
<dbReference type="InterPro" id="IPR027368">
    <property type="entry name" value="MnmE_dom2"/>
</dbReference>
<comment type="subunit">
    <text evidence="9">Homodimer. Heterotetramer of two MnmE and two MnmG subunits.</text>
</comment>
<dbReference type="InterPro" id="IPR005225">
    <property type="entry name" value="Small_GTP-bd"/>
</dbReference>
<dbReference type="Gene3D" id="3.30.1360.120">
    <property type="entry name" value="Probable tRNA modification gtpase trme, domain 1"/>
    <property type="match status" value="1"/>
</dbReference>
<comment type="similarity">
    <text evidence="1 9 10">Belongs to the TRAFAC class TrmE-Era-EngA-EngB-Septin-like GTPase superfamily. TrmE GTPase family.</text>
</comment>
<dbReference type="Pfam" id="PF10396">
    <property type="entry name" value="TrmE_N"/>
    <property type="match status" value="1"/>
</dbReference>
<dbReference type="Gene3D" id="1.20.120.430">
    <property type="entry name" value="tRNA modification GTPase MnmE domain 2"/>
    <property type="match status" value="1"/>
</dbReference>
<keyword evidence="7 9" id="KW-0630">Potassium</keyword>
<feature type="binding site" evidence="9">
    <location>
        <begin position="232"/>
        <end position="237"/>
    </location>
    <ligand>
        <name>GTP</name>
        <dbReference type="ChEBI" id="CHEBI:37565"/>
    </ligand>
</feature>
<feature type="binding site" evidence="9">
    <location>
        <begin position="251"/>
        <end position="257"/>
    </location>
    <ligand>
        <name>GTP</name>
        <dbReference type="ChEBI" id="CHEBI:37565"/>
    </ligand>
</feature>
<name>A0A9J6ZTP0_9BACT</name>
<comment type="function">
    <text evidence="9">Exhibits a very high intrinsic GTPase hydrolysis rate. Involved in the addition of a carboxymethylaminomethyl (cmnm) group at the wobble position (U34) of certain tRNAs, forming tRNA-cmnm(5)s(2)U34.</text>
</comment>
<feature type="binding site" evidence="9">
    <location>
        <position position="470"/>
    </location>
    <ligand>
        <name>(6S)-5-formyl-5,6,7,8-tetrahydrofolate</name>
        <dbReference type="ChEBI" id="CHEBI:57457"/>
    </ligand>
</feature>
<keyword evidence="5 9" id="KW-0378">Hydrolase</keyword>
<dbReference type="NCBIfam" id="TIGR00450">
    <property type="entry name" value="mnmE_trmE_thdF"/>
    <property type="match status" value="1"/>
</dbReference>
<keyword evidence="9" id="KW-0963">Cytoplasm</keyword>
<dbReference type="Proteomes" id="UP001056426">
    <property type="component" value="Chromosome"/>
</dbReference>
<feature type="binding site" evidence="9">
    <location>
        <position position="256"/>
    </location>
    <ligand>
        <name>K(+)</name>
        <dbReference type="ChEBI" id="CHEBI:29103"/>
    </ligand>
</feature>
<feature type="binding site" evidence="9">
    <location>
        <position position="253"/>
    </location>
    <ligand>
        <name>K(+)</name>
        <dbReference type="ChEBI" id="CHEBI:29103"/>
    </ligand>
</feature>
<dbReference type="GO" id="GO:0005829">
    <property type="term" value="C:cytosol"/>
    <property type="evidence" value="ECO:0007669"/>
    <property type="project" value="TreeGrafter"/>
</dbReference>
<feature type="binding site" evidence="9">
    <location>
        <position position="126"/>
    </location>
    <ligand>
        <name>(6S)-5-formyl-5,6,7,8-tetrahydrofolate</name>
        <dbReference type="ChEBI" id="CHEBI:57457"/>
    </ligand>
</feature>
<dbReference type="CDD" id="cd14858">
    <property type="entry name" value="TrmE_N"/>
    <property type="match status" value="1"/>
</dbReference>
<dbReference type="InterPro" id="IPR027266">
    <property type="entry name" value="TrmE/GcvT-like"/>
</dbReference>
<keyword evidence="2 9" id="KW-0819">tRNA processing</keyword>
<reference evidence="12" key="1">
    <citation type="submission" date="2022-05" db="EMBL/GenBank/DDBJ databases">
        <authorList>
            <person name="Sun X."/>
        </authorList>
    </citation>
    <scope>NUCLEOTIDE SEQUENCE</scope>
    <source>
        <strain evidence="12">Ai-910</strain>
    </source>
</reference>
<dbReference type="InterPro" id="IPR018948">
    <property type="entry name" value="GTP-bd_TrmE_N"/>
</dbReference>
<dbReference type="PANTHER" id="PTHR42714:SF2">
    <property type="entry name" value="TRNA MODIFICATION GTPASE GTPBP3, MITOCHONDRIAL"/>
    <property type="match status" value="1"/>
</dbReference>
<keyword evidence="8 9" id="KW-0342">GTP-binding</keyword>
<evidence type="ECO:0000256" key="1">
    <source>
        <dbReference type="ARBA" id="ARBA00011043"/>
    </source>
</evidence>
<feature type="binding site" evidence="9">
    <location>
        <position position="232"/>
    </location>
    <ligand>
        <name>K(+)</name>
        <dbReference type="ChEBI" id="CHEBI:29103"/>
    </ligand>
</feature>
<evidence type="ECO:0000256" key="9">
    <source>
        <dbReference type="HAMAP-Rule" id="MF_00379"/>
    </source>
</evidence>
<evidence type="ECO:0000313" key="13">
    <source>
        <dbReference type="Proteomes" id="UP001056426"/>
    </source>
</evidence>
<dbReference type="GO" id="GO:0030488">
    <property type="term" value="P:tRNA methylation"/>
    <property type="evidence" value="ECO:0007669"/>
    <property type="project" value="TreeGrafter"/>
</dbReference>
<organism evidence="12 13">
    <name type="scientific">Xiashengella succiniciproducens</name>
    <dbReference type="NCBI Taxonomy" id="2949635"/>
    <lineage>
        <taxon>Bacteria</taxon>
        <taxon>Pseudomonadati</taxon>
        <taxon>Bacteroidota</taxon>
        <taxon>Bacteroidia</taxon>
        <taxon>Marinilabiliales</taxon>
        <taxon>Marinilabiliaceae</taxon>
        <taxon>Xiashengella</taxon>
    </lineage>
</organism>
<dbReference type="InterPro" id="IPR027417">
    <property type="entry name" value="P-loop_NTPase"/>
</dbReference>